<evidence type="ECO:0008006" key="4">
    <source>
        <dbReference type="Google" id="ProtNLM"/>
    </source>
</evidence>
<evidence type="ECO:0000256" key="1">
    <source>
        <dbReference type="SAM" id="SignalP"/>
    </source>
</evidence>
<dbReference type="Gene3D" id="2.40.128.640">
    <property type="match status" value="1"/>
</dbReference>
<reference evidence="3" key="1">
    <citation type="submission" date="2023-07" db="EMBL/GenBank/DDBJ databases">
        <title>Draft genome sequence of Agarivorans aestuarii strain ZMCS4, a CAZymes producing bacteria isolated from the marine brown algae Clodostephus spongiosus.</title>
        <authorList>
            <person name="Lorente B."/>
            <person name="Cabral C."/>
            <person name="Frias J."/>
            <person name="Faria J."/>
            <person name="Toubarro D."/>
        </authorList>
    </citation>
    <scope>NUCLEOTIDE SEQUENCE [LARGE SCALE GENOMIC DNA]</scope>
    <source>
        <strain evidence="3">ZMCS4</strain>
    </source>
</reference>
<proteinExistence type="predicted"/>
<gene>
    <name evidence="2" type="ORF">SNR37_000352</name>
</gene>
<reference evidence="2 3" key="2">
    <citation type="submission" date="2023-12" db="EMBL/GenBank/DDBJ databases">
        <authorList>
            <consortium name="Cladostephus spongiosus"/>
            <person name="Lorente B."/>
            <person name="Cabral C."/>
            <person name="Frias J."/>
            <person name="Faria J."/>
            <person name="Toubarro D."/>
        </authorList>
    </citation>
    <scope>NUCLEOTIDE SEQUENCE [LARGE SCALE GENOMIC DNA]</scope>
    <source>
        <strain evidence="2 3">ZMCS4</strain>
    </source>
</reference>
<evidence type="ECO:0000313" key="2">
    <source>
        <dbReference type="EMBL" id="MEE1675030.1"/>
    </source>
</evidence>
<sequence>MRLVNTLGLAIFSSITLLACSQTPPPVPPQKIEPAKVAVKLNPLTPLKGQLSLSAPGAIFTPCQGDKQYWVELSSADKQILSRFPDKAQLYVELMGRFANVSKQAPQADYLAKITPEEWQYLASEGPGCKFDIAELSAWGNEPGWRIDIEDNKVLLSTLSGAANKSITRSGIDKGLHYWQAGSELYLSVSKQQCLDTMADSVYPYKAELTYKGKIYQGCARRPFQQNIQQLAGYYKVKLATASGTGRVVDLSLNPDFSAELQNTYLEEDKTFSEKGYWYPLNDSSLALTLSQSDHQQVKSDMLFDWDGRLLRLRNPESQNQGSAGLNMMKMDGPAVALASSKKTYHQRSFEPATLMASSDYDPEVEAALKQYFKLHRTELNGTKYQWWKFDLNGDGKDEIITYVDWCGSGGCSLLVFEAKDNNHRFLSKTTLVHTPFYLATSSNARWQDLLLEVSGGGATPGLRLLRFDGLSYPLNPSVQPEAPQPAPVSGITFHAEAFSKGAGRALN</sequence>
<keyword evidence="3" id="KW-1185">Reference proteome</keyword>
<accession>A0ABU7G6Y2</accession>
<comment type="caution">
    <text evidence="2">The sequence shown here is derived from an EMBL/GenBank/DDBJ whole genome shotgun (WGS) entry which is preliminary data.</text>
</comment>
<dbReference type="Proteomes" id="UP001310248">
    <property type="component" value="Unassembled WGS sequence"/>
</dbReference>
<feature type="signal peptide" evidence="1">
    <location>
        <begin position="1"/>
        <end position="19"/>
    </location>
</feature>
<dbReference type="RefSeq" id="WP_329776027.1">
    <property type="nucleotide sequence ID" value="NZ_JAYDYW010000011.1"/>
</dbReference>
<organism evidence="2 3">
    <name type="scientific">Agarivorans aestuarii</name>
    <dbReference type="NCBI Taxonomy" id="1563703"/>
    <lineage>
        <taxon>Bacteria</taxon>
        <taxon>Pseudomonadati</taxon>
        <taxon>Pseudomonadota</taxon>
        <taxon>Gammaproteobacteria</taxon>
        <taxon>Alteromonadales</taxon>
        <taxon>Alteromonadaceae</taxon>
        <taxon>Agarivorans</taxon>
    </lineage>
</organism>
<dbReference type="PROSITE" id="PS51257">
    <property type="entry name" value="PROKAR_LIPOPROTEIN"/>
    <property type="match status" value="1"/>
</dbReference>
<protein>
    <recommendedName>
        <fullName evidence="4">Lipoprotein</fullName>
    </recommendedName>
</protein>
<evidence type="ECO:0000313" key="3">
    <source>
        <dbReference type="Proteomes" id="UP001310248"/>
    </source>
</evidence>
<dbReference type="EMBL" id="JAYDYW010000011">
    <property type="protein sequence ID" value="MEE1675030.1"/>
    <property type="molecule type" value="Genomic_DNA"/>
</dbReference>
<name>A0ABU7G6Y2_9ALTE</name>
<feature type="chain" id="PRO_5045726641" description="Lipoprotein" evidence="1">
    <location>
        <begin position="20"/>
        <end position="508"/>
    </location>
</feature>
<keyword evidence="1" id="KW-0732">Signal</keyword>